<proteinExistence type="predicted"/>
<dbReference type="RefSeq" id="WP_150404691.1">
    <property type="nucleotide sequence ID" value="NZ_VXLC01000014.1"/>
</dbReference>
<comment type="caution">
    <text evidence="1">The sequence shown here is derived from an EMBL/GenBank/DDBJ whole genome shotgun (WGS) entry which is preliminary data.</text>
</comment>
<accession>A0A5N0E9K2</accession>
<evidence type="ECO:0000313" key="2">
    <source>
        <dbReference type="Proteomes" id="UP000323876"/>
    </source>
</evidence>
<dbReference type="OrthoDB" id="3212362at2"/>
<reference evidence="1 2" key="1">
    <citation type="submission" date="2019-09" db="EMBL/GenBank/DDBJ databases">
        <authorList>
            <person name="Wang X."/>
        </authorList>
    </citation>
    <scope>NUCLEOTIDE SEQUENCE [LARGE SCALE GENOMIC DNA]</scope>
    <source>
        <strain evidence="1 2">CICC 11023</strain>
    </source>
</reference>
<sequence>MTTRHQRNIVELLVLQHNRMRELLDDLQSTAGPERRESFEEFGRWLAVHEATEAELIQGDFRRETAATW</sequence>
<dbReference type="AlphaFoldDB" id="A0A5N0E9K2"/>
<gene>
    <name evidence="1" type="ORF">F3087_26310</name>
</gene>
<protein>
    <recommendedName>
        <fullName evidence="3">Hemerythrin-like domain-containing protein</fullName>
    </recommendedName>
</protein>
<evidence type="ECO:0000313" key="1">
    <source>
        <dbReference type="EMBL" id="KAA8886118.1"/>
    </source>
</evidence>
<dbReference type="EMBL" id="VXLC01000014">
    <property type="protein sequence ID" value="KAA8886118.1"/>
    <property type="molecule type" value="Genomic_DNA"/>
</dbReference>
<organism evidence="1 2">
    <name type="scientific">Nocardia colli</name>
    <dbReference type="NCBI Taxonomy" id="2545717"/>
    <lineage>
        <taxon>Bacteria</taxon>
        <taxon>Bacillati</taxon>
        <taxon>Actinomycetota</taxon>
        <taxon>Actinomycetes</taxon>
        <taxon>Mycobacteriales</taxon>
        <taxon>Nocardiaceae</taxon>
        <taxon>Nocardia</taxon>
    </lineage>
</organism>
<keyword evidence="2" id="KW-1185">Reference proteome</keyword>
<dbReference type="Proteomes" id="UP000323876">
    <property type="component" value="Unassembled WGS sequence"/>
</dbReference>
<evidence type="ECO:0008006" key="3">
    <source>
        <dbReference type="Google" id="ProtNLM"/>
    </source>
</evidence>
<name>A0A5N0E9K2_9NOCA</name>